<evidence type="ECO:0000256" key="3">
    <source>
        <dbReference type="ARBA" id="ARBA00022989"/>
    </source>
</evidence>
<dbReference type="PANTHER" id="PTHR37422:SF13">
    <property type="entry name" value="LIPOPOLYSACCHARIDE BIOSYNTHESIS PROTEIN PA4999-RELATED"/>
    <property type="match status" value="1"/>
</dbReference>
<sequence length="388" mass="44456">MQLHKAVKKNKLGLNRTLSAIFISILIFSIYNRTFSLGLDMRFIVFPVFISSLILAMLVKVKFNEWKVPTCAILLALLLIIIIIQDQVAWQFSDLDKNTTVYKNVIILYIYNFLIAIYLFLNKKYLNDKVLINSVLLSSLFLSLSCLFQAITGNLPFVSIGSSGEVFEDKLSLLGVRPSGYAHDPNYTSLLMVFSIYIIFSIKKTIFNRALLIVCLFTLFASGSKTVLLISAFLLVRLIFIKLKIKVIFNLGFIISILFSALIVFSIFEQLSTFSQRLVMWRLALDGFYERPVIGYGITGVRSLLELSMRYVQPHNGWLAILVDHGAVLFTIIVTGFTYMLLNTKIRANRYLIIIFCFLSLSNEMWVYPYWILFFVVPFVFNLGDKRA</sequence>
<feature type="transmembrane region" description="Helical" evidence="5">
    <location>
        <begin position="102"/>
        <end position="121"/>
    </location>
</feature>
<gene>
    <name evidence="7" type="ORF">PES01_37580</name>
</gene>
<feature type="transmembrane region" description="Helical" evidence="5">
    <location>
        <begin position="210"/>
        <end position="241"/>
    </location>
</feature>
<feature type="transmembrane region" description="Helical" evidence="5">
    <location>
        <begin position="130"/>
        <end position="151"/>
    </location>
</feature>
<evidence type="ECO:0000313" key="7">
    <source>
        <dbReference type="EMBL" id="GEK56913.1"/>
    </source>
</evidence>
<reference evidence="7 8" key="1">
    <citation type="submission" date="2019-07" db="EMBL/GenBank/DDBJ databases">
        <title>Whole genome shotgun sequence of Pseudoalteromonas espejiana NBRC 102222.</title>
        <authorList>
            <person name="Hosoyama A."/>
            <person name="Uohara A."/>
            <person name="Ohji S."/>
            <person name="Ichikawa N."/>
        </authorList>
    </citation>
    <scope>NUCLEOTIDE SEQUENCE [LARGE SCALE GENOMIC DNA]</scope>
    <source>
        <strain evidence="7 8">NBRC 102222</strain>
    </source>
</reference>
<protein>
    <recommendedName>
        <fullName evidence="6">O-antigen ligase-related domain-containing protein</fullName>
    </recommendedName>
</protein>
<dbReference type="EMBL" id="BJUM01000063">
    <property type="protein sequence ID" value="GEK56913.1"/>
    <property type="molecule type" value="Genomic_DNA"/>
</dbReference>
<dbReference type="AlphaFoldDB" id="A0A510Y142"/>
<dbReference type="Pfam" id="PF04932">
    <property type="entry name" value="Wzy_C"/>
    <property type="match status" value="1"/>
</dbReference>
<dbReference type="InterPro" id="IPR051533">
    <property type="entry name" value="WaaL-like"/>
</dbReference>
<feature type="transmembrane region" description="Helical" evidence="5">
    <location>
        <begin position="351"/>
        <end position="381"/>
    </location>
</feature>
<dbReference type="OrthoDB" id="4391260at2"/>
<name>A0A510Y142_9GAMM</name>
<keyword evidence="2 5" id="KW-0812">Transmembrane</keyword>
<keyword evidence="8" id="KW-1185">Reference proteome</keyword>
<feature type="domain" description="O-antigen ligase-related" evidence="6">
    <location>
        <begin position="211"/>
        <end position="333"/>
    </location>
</feature>
<feature type="transmembrane region" description="Helical" evidence="5">
    <location>
        <begin position="71"/>
        <end position="90"/>
    </location>
</feature>
<organism evidence="7 8">
    <name type="scientific">Pseudoalteromonas espejiana</name>
    <dbReference type="NCBI Taxonomy" id="28107"/>
    <lineage>
        <taxon>Bacteria</taxon>
        <taxon>Pseudomonadati</taxon>
        <taxon>Pseudomonadota</taxon>
        <taxon>Gammaproteobacteria</taxon>
        <taxon>Alteromonadales</taxon>
        <taxon>Pseudoalteromonadaceae</taxon>
        <taxon>Pseudoalteromonas</taxon>
    </lineage>
</organism>
<evidence type="ECO:0000259" key="6">
    <source>
        <dbReference type="Pfam" id="PF04932"/>
    </source>
</evidence>
<evidence type="ECO:0000256" key="5">
    <source>
        <dbReference type="SAM" id="Phobius"/>
    </source>
</evidence>
<evidence type="ECO:0000313" key="8">
    <source>
        <dbReference type="Proteomes" id="UP000321419"/>
    </source>
</evidence>
<dbReference type="RefSeq" id="WP_089346553.1">
    <property type="nucleotide sequence ID" value="NZ_BJUM01000063.1"/>
</dbReference>
<feature type="transmembrane region" description="Helical" evidence="5">
    <location>
        <begin position="247"/>
        <end position="268"/>
    </location>
</feature>
<comment type="caution">
    <text evidence="7">The sequence shown here is derived from an EMBL/GenBank/DDBJ whole genome shotgun (WGS) entry which is preliminary data.</text>
</comment>
<feature type="transmembrane region" description="Helical" evidence="5">
    <location>
        <begin position="317"/>
        <end position="339"/>
    </location>
</feature>
<evidence type="ECO:0000256" key="1">
    <source>
        <dbReference type="ARBA" id="ARBA00004141"/>
    </source>
</evidence>
<dbReference type="GO" id="GO:0016020">
    <property type="term" value="C:membrane"/>
    <property type="evidence" value="ECO:0007669"/>
    <property type="project" value="UniProtKB-SubCell"/>
</dbReference>
<dbReference type="InterPro" id="IPR007016">
    <property type="entry name" value="O-antigen_ligase-rel_domated"/>
</dbReference>
<dbReference type="PANTHER" id="PTHR37422">
    <property type="entry name" value="TEICHURONIC ACID BIOSYNTHESIS PROTEIN TUAE"/>
    <property type="match status" value="1"/>
</dbReference>
<proteinExistence type="predicted"/>
<keyword evidence="3 5" id="KW-1133">Transmembrane helix</keyword>
<comment type="subcellular location">
    <subcellularLocation>
        <location evidence="1">Membrane</location>
        <topology evidence="1">Multi-pass membrane protein</topology>
    </subcellularLocation>
</comment>
<evidence type="ECO:0000256" key="2">
    <source>
        <dbReference type="ARBA" id="ARBA00022692"/>
    </source>
</evidence>
<accession>A0A510Y142</accession>
<keyword evidence="4 5" id="KW-0472">Membrane</keyword>
<feature type="transmembrane region" description="Helical" evidence="5">
    <location>
        <begin position="12"/>
        <end position="31"/>
    </location>
</feature>
<evidence type="ECO:0000256" key="4">
    <source>
        <dbReference type="ARBA" id="ARBA00023136"/>
    </source>
</evidence>
<dbReference type="Proteomes" id="UP000321419">
    <property type="component" value="Unassembled WGS sequence"/>
</dbReference>
<feature type="transmembrane region" description="Helical" evidence="5">
    <location>
        <begin position="43"/>
        <end position="59"/>
    </location>
</feature>